<dbReference type="GO" id="GO:0005743">
    <property type="term" value="C:mitochondrial inner membrane"/>
    <property type="evidence" value="ECO:0007669"/>
    <property type="project" value="UniProtKB-SubCell"/>
</dbReference>
<keyword evidence="9" id="KW-1278">Translocase</keyword>
<evidence type="ECO:0000256" key="6">
    <source>
        <dbReference type="ARBA" id="ARBA00022692"/>
    </source>
</evidence>
<feature type="transmembrane region" description="Helical" evidence="16">
    <location>
        <begin position="6"/>
        <end position="31"/>
    </location>
</feature>
<comment type="function">
    <text evidence="15">Component of the cytochrome c oxidase, the last enzyme in the mitochondrial electron transport chain which drives oxidative phosphorylation. The respiratory chain contains 3 multisubunit complexes succinate dehydrogenase (complex II, CII), ubiquinol-cytochrome c oxidoreductase (cytochrome b-c1 complex, complex III, CIII) and cytochrome c oxidase (complex IV, CIV), that cooperate to transfer electrons derived from NADH and succinate to molecular oxygen, creating an electrochemical gradient over the inner membrane that drives transmembrane transport and the ATP synthase. Cytochrome c oxidase is the component of the respiratory chain that catalyzes the reduction of oxygen to water. Electrons originating from reduced cytochrome c in the intermembrane space (IMS) are transferred via the dinuclear copper A center (CU(A)) of subunit 2 and heme A of subunit 1 to the active site in subunit 1, a binuclear center (BNC) formed by heme A3 and copper B (CU(B)). The BNC reduces molecular oxygen to 2 water molecules using 4 electrons from cytochrome c in the IMS and 4 protons from the mitochondrial matrix.</text>
</comment>
<dbReference type="InterPro" id="IPR008972">
    <property type="entry name" value="Cupredoxin"/>
</dbReference>
<dbReference type="Gene3D" id="1.10.287.90">
    <property type="match status" value="1"/>
</dbReference>
<evidence type="ECO:0000313" key="19">
    <source>
        <dbReference type="EMBL" id="QBZ73934.1"/>
    </source>
</evidence>
<dbReference type="InterPro" id="IPR002429">
    <property type="entry name" value="CcO_II-like_C"/>
</dbReference>
<name>A0A4D6E5I1_9CEST</name>
<dbReference type="SUPFAM" id="SSF81464">
    <property type="entry name" value="Cytochrome c oxidase subunit II-like, transmembrane region"/>
    <property type="match status" value="1"/>
</dbReference>
<gene>
    <name evidence="19" type="primary">cox2</name>
</gene>
<evidence type="ECO:0000259" key="17">
    <source>
        <dbReference type="PROSITE" id="PS50857"/>
    </source>
</evidence>
<dbReference type="PRINTS" id="PR01166">
    <property type="entry name" value="CYCOXIDASEII"/>
</dbReference>
<dbReference type="PANTHER" id="PTHR22888:SF9">
    <property type="entry name" value="CYTOCHROME C OXIDASE SUBUNIT 2"/>
    <property type="match status" value="1"/>
</dbReference>
<dbReference type="PROSITE" id="PS00078">
    <property type="entry name" value="COX2"/>
    <property type="match status" value="1"/>
</dbReference>
<proteinExistence type="inferred from homology"/>
<evidence type="ECO:0000256" key="2">
    <source>
        <dbReference type="ARBA" id="ARBA00007866"/>
    </source>
</evidence>
<protein>
    <recommendedName>
        <fullName evidence="3 15">Cytochrome c oxidase subunit 2</fullName>
    </recommendedName>
</protein>
<dbReference type="GO" id="GO:0042773">
    <property type="term" value="P:ATP synthesis coupled electron transport"/>
    <property type="evidence" value="ECO:0007669"/>
    <property type="project" value="TreeGrafter"/>
</dbReference>
<keyword evidence="4 15" id="KW-0813">Transport</keyword>
<dbReference type="AlphaFoldDB" id="A0A4D6E5I1"/>
<sequence>MNLSLLYYDIVCYIIAVCVFIVFFVYILLCWNIFFGYGSINFGGENQFIELLWTIVPTMVVLVLCALNVNFITSDLDCFSSDTIKIVGHQWYWSYEYCDGSYDSYITKDCFIVDKPMRMIYGTPYHLIVTSADVIHSFSVPSLNLKMDAIPGRLNHLFFTPSQHGSFIGYCAELCGVNHSVMPIMIEVVDVC</sequence>
<feature type="domain" description="Cytochrome oxidase subunit II transmembrane region profile" evidence="18">
    <location>
        <begin position="1"/>
        <end position="79"/>
    </location>
</feature>
<keyword evidence="13 15" id="KW-0472">Membrane</keyword>
<keyword evidence="15" id="KW-0999">Mitochondrion inner membrane</keyword>
<dbReference type="InterPro" id="IPR045187">
    <property type="entry name" value="CcO_II"/>
</dbReference>
<keyword evidence="15 19" id="KW-0496">Mitochondrion</keyword>
<keyword evidence="5 15" id="KW-0679">Respiratory chain</keyword>
<feature type="domain" description="Cytochrome oxidase subunit II copper A binding" evidence="17">
    <location>
        <begin position="79"/>
        <end position="192"/>
    </location>
</feature>
<evidence type="ECO:0000256" key="15">
    <source>
        <dbReference type="RuleBase" id="RU000457"/>
    </source>
</evidence>
<comment type="cofactor">
    <cofactor evidence="15">
        <name>Cu cation</name>
        <dbReference type="ChEBI" id="CHEBI:23378"/>
    </cofactor>
    <text evidence="15">Binds a copper A center.</text>
</comment>
<dbReference type="Pfam" id="PF02790">
    <property type="entry name" value="COX2_TM"/>
    <property type="match status" value="1"/>
</dbReference>
<dbReference type="PANTHER" id="PTHR22888">
    <property type="entry name" value="CYTOCHROME C OXIDASE, SUBUNIT II"/>
    <property type="match status" value="1"/>
</dbReference>
<evidence type="ECO:0000256" key="8">
    <source>
        <dbReference type="ARBA" id="ARBA00022842"/>
    </source>
</evidence>
<dbReference type="Gene3D" id="2.60.40.420">
    <property type="entry name" value="Cupredoxins - blue copper proteins"/>
    <property type="match status" value="1"/>
</dbReference>
<evidence type="ECO:0000256" key="7">
    <source>
        <dbReference type="ARBA" id="ARBA00022723"/>
    </source>
</evidence>
<keyword evidence="7 15" id="KW-0479">Metal-binding</keyword>
<evidence type="ECO:0000256" key="9">
    <source>
        <dbReference type="ARBA" id="ARBA00022967"/>
    </source>
</evidence>
<dbReference type="SUPFAM" id="SSF49503">
    <property type="entry name" value="Cupredoxins"/>
    <property type="match status" value="1"/>
</dbReference>
<dbReference type="GO" id="GO:0005507">
    <property type="term" value="F:copper ion binding"/>
    <property type="evidence" value="ECO:0007669"/>
    <property type="project" value="InterPro"/>
</dbReference>
<evidence type="ECO:0000256" key="5">
    <source>
        <dbReference type="ARBA" id="ARBA00022660"/>
    </source>
</evidence>
<dbReference type="PROSITE" id="PS50857">
    <property type="entry name" value="COX2_CUA"/>
    <property type="match status" value="1"/>
</dbReference>
<dbReference type="EMBL" id="MK681866">
    <property type="protein sequence ID" value="QBZ73934.1"/>
    <property type="molecule type" value="Genomic_DNA"/>
</dbReference>
<evidence type="ECO:0000256" key="3">
    <source>
        <dbReference type="ARBA" id="ARBA00015946"/>
    </source>
</evidence>
<keyword evidence="11 16" id="KW-1133">Transmembrane helix</keyword>
<feature type="transmembrane region" description="Helical" evidence="16">
    <location>
        <begin position="51"/>
        <end position="72"/>
    </location>
</feature>
<keyword evidence="6 15" id="KW-0812">Transmembrane</keyword>
<evidence type="ECO:0000256" key="13">
    <source>
        <dbReference type="ARBA" id="ARBA00023136"/>
    </source>
</evidence>
<evidence type="ECO:0000256" key="12">
    <source>
        <dbReference type="ARBA" id="ARBA00023008"/>
    </source>
</evidence>
<dbReference type="PROSITE" id="PS50999">
    <property type="entry name" value="COX2_TM"/>
    <property type="match status" value="1"/>
</dbReference>
<evidence type="ECO:0000256" key="14">
    <source>
        <dbReference type="ARBA" id="ARBA00049512"/>
    </source>
</evidence>
<reference evidence="19" key="1">
    <citation type="journal article" date="2019" name="Emerg. Infect. Dis.">
        <title>Disseminated Metacestode Infection from a Versteria Species Journal: Emerging Infectious Diseases.</title>
        <authorList>
            <person name="Lehman B."/>
            <person name="Leal S.M.Jr."/>
            <person name="Procop G.W."/>
            <person name="O'Connell E.M."/>
            <person name="Shaik J."/>
            <person name="Nash T.E."/>
            <person name="Nutman T.B."/>
            <person name="Jones S."/>
            <person name="Braunthal S."/>
            <person name="Shah S.N."/>
            <person name="Cruise M.W."/>
            <person name="Mukhopadhyay S."/>
            <person name="Banzon J."/>
        </authorList>
    </citation>
    <scope>NUCLEOTIDE SEQUENCE</scope>
</reference>
<keyword evidence="12 15" id="KW-0186">Copper</keyword>
<evidence type="ECO:0000256" key="4">
    <source>
        <dbReference type="ARBA" id="ARBA00022448"/>
    </source>
</evidence>
<comment type="subcellular location">
    <subcellularLocation>
        <location evidence="1">Membrane</location>
        <topology evidence="1">Multi-pass membrane protein</topology>
    </subcellularLocation>
    <subcellularLocation>
        <location evidence="15">Mitochondrion inner membrane</location>
        <topology evidence="15">Multi-pass membrane protein</topology>
    </subcellularLocation>
</comment>
<dbReference type="InterPro" id="IPR036257">
    <property type="entry name" value="Cyt_c_oxidase_su2_TM_sf"/>
</dbReference>
<comment type="similarity">
    <text evidence="2 15">Belongs to the cytochrome c oxidase subunit 2 family.</text>
</comment>
<evidence type="ECO:0000259" key="18">
    <source>
        <dbReference type="PROSITE" id="PS50999"/>
    </source>
</evidence>
<dbReference type="InterPro" id="IPR001505">
    <property type="entry name" value="Copper_CuA"/>
</dbReference>
<dbReference type="Pfam" id="PF00116">
    <property type="entry name" value="COX2"/>
    <property type="match status" value="1"/>
</dbReference>
<dbReference type="GO" id="GO:0004129">
    <property type="term" value="F:cytochrome-c oxidase activity"/>
    <property type="evidence" value="ECO:0007669"/>
    <property type="project" value="UniProtKB-EC"/>
</dbReference>
<geneLocation type="mitochondrion" evidence="19"/>
<keyword evidence="10 15" id="KW-0249">Electron transport</keyword>
<evidence type="ECO:0000256" key="16">
    <source>
        <dbReference type="SAM" id="Phobius"/>
    </source>
</evidence>
<organism evidence="19">
    <name type="scientific">Versteria mustelae</name>
    <dbReference type="NCBI Taxonomy" id="1434714"/>
    <lineage>
        <taxon>Eukaryota</taxon>
        <taxon>Metazoa</taxon>
        <taxon>Spiralia</taxon>
        <taxon>Lophotrochozoa</taxon>
        <taxon>Platyhelminthes</taxon>
        <taxon>Cestoda</taxon>
        <taxon>Eucestoda</taxon>
        <taxon>Cyclophyllidea</taxon>
        <taxon>Taeniidae</taxon>
        <taxon>Versteria</taxon>
    </lineage>
</organism>
<dbReference type="InterPro" id="IPR011759">
    <property type="entry name" value="Cyt_c_oxidase_su2_TM_dom"/>
</dbReference>
<evidence type="ECO:0000256" key="1">
    <source>
        <dbReference type="ARBA" id="ARBA00004141"/>
    </source>
</evidence>
<evidence type="ECO:0000256" key="10">
    <source>
        <dbReference type="ARBA" id="ARBA00022982"/>
    </source>
</evidence>
<keyword evidence="8" id="KW-0460">Magnesium</keyword>
<comment type="catalytic activity">
    <reaction evidence="14">
        <text>4 Fe(II)-[cytochrome c] + O2 + 8 H(+)(in) = 4 Fe(III)-[cytochrome c] + 2 H2O + 4 H(+)(out)</text>
        <dbReference type="Rhea" id="RHEA:11436"/>
        <dbReference type="Rhea" id="RHEA-COMP:10350"/>
        <dbReference type="Rhea" id="RHEA-COMP:14399"/>
        <dbReference type="ChEBI" id="CHEBI:15377"/>
        <dbReference type="ChEBI" id="CHEBI:15378"/>
        <dbReference type="ChEBI" id="CHEBI:15379"/>
        <dbReference type="ChEBI" id="CHEBI:29033"/>
        <dbReference type="ChEBI" id="CHEBI:29034"/>
        <dbReference type="EC" id="7.1.1.9"/>
    </reaction>
    <physiologicalReaction direction="left-to-right" evidence="14">
        <dbReference type="Rhea" id="RHEA:11437"/>
    </physiologicalReaction>
</comment>
<evidence type="ECO:0000256" key="11">
    <source>
        <dbReference type="ARBA" id="ARBA00022989"/>
    </source>
</evidence>
<accession>A0A4D6E5I1</accession>